<evidence type="ECO:0000313" key="1">
    <source>
        <dbReference type="EMBL" id="KAF7139064.1"/>
    </source>
</evidence>
<organism evidence="1 2">
    <name type="scientific">Rhododendron simsii</name>
    <name type="common">Sims's rhododendron</name>
    <dbReference type="NCBI Taxonomy" id="118357"/>
    <lineage>
        <taxon>Eukaryota</taxon>
        <taxon>Viridiplantae</taxon>
        <taxon>Streptophyta</taxon>
        <taxon>Embryophyta</taxon>
        <taxon>Tracheophyta</taxon>
        <taxon>Spermatophyta</taxon>
        <taxon>Magnoliopsida</taxon>
        <taxon>eudicotyledons</taxon>
        <taxon>Gunneridae</taxon>
        <taxon>Pentapetalae</taxon>
        <taxon>asterids</taxon>
        <taxon>Ericales</taxon>
        <taxon>Ericaceae</taxon>
        <taxon>Ericoideae</taxon>
        <taxon>Rhodoreae</taxon>
        <taxon>Rhododendron</taxon>
    </lineage>
</organism>
<comment type="caution">
    <text evidence="1">The sequence shown here is derived from an EMBL/GenBank/DDBJ whole genome shotgun (WGS) entry which is preliminary data.</text>
</comment>
<dbReference type="SUPFAM" id="SSF51695">
    <property type="entry name" value="PLC-like phosphodiesterases"/>
    <property type="match status" value="1"/>
</dbReference>
<dbReference type="InterPro" id="IPR017946">
    <property type="entry name" value="PLC-like_Pdiesterase_TIM-brl"/>
</dbReference>
<reference evidence="1" key="1">
    <citation type="submission" date="2019-11" db="EMBL/GenBank/DDBJ databases">
        <authorList>
            <person name="Liu Y."/>
            <person name="Hou J."/>
            <person name="Li T.-Q."/>
            <person name="Guan C.-H."/>
            <person name="Wu X."/>
            <person name="Wu H.-Z."/>
            <person name="Ling F."/>
            <person name="Zhang R."/>
            <person name="Shi X.-G."/>
            <person name="Ren J.-P."/>
            <person name="Chen E.-F."/>
            <person name="Sun J.-M."/>
        </authorList>
    </citation>
    <scope>NUCLEOTIDE SEQUENCE</scope>
    <source>
        <strain evidence="1">Adult_tree_wgs_1</strain>
        <tissue evidence="1">Leaves</tissue>
    </source>
</reference>
<dbReference type="PANTHER" id="PTHR13593">
    <property type="match status" value="1"/>
</dbReference>
<gene>
    <name evidence="1" type="ORF">RHSIM_Rhsim07G0253400</name>
</gene>
<proteinExistence type="predicted"/>
<dbReference type="OrthoDB" id="1739980at2759"/>
<keyword evidence="2" id="KW-1185">Reference proteome</keyword>
<sequence>MLVQSGIRALILKTYDTHDDDHIILFAQNSNDDVAHMKDRWFDRQTEALGILKEIEEFLSSNPFEILTLILEDCVMASNGLTKVFEAARLTKYLLPLKKMPRHGGDWPLVKDMVAANQRLIVFTSNQSKEESEGIAYKWNFIVECKYGIQQRRRPPCIKGEYLPTTDVASKSLVLLNYYSSPRFNKVDLMKAIDTCYVAASHRWPNFIAVDNDEFFKVHQRQGYRLIAAVRGCQVWKLVAAIIGCSTVALLS</sequence>
<dbReference type="PANTHER" id="PTHR13593:SF51">
    <property type="entry name" value="F21F23.12 PROTEIN"/>
    <property type="match status" value="1"/>
</dbReference>
<name>A0A834GNS4_RHOSS</name>
<dbReference type="InterPro" id="IPR051057">
    <property type="entry name" value="PI-PLC_domain"/>
</dbReference>
<dbReference type="GO" id="GO:0008081">
    <property type="term" value="F:phosphoric diester hydrolase activity"/>
    <property type="evidence" value="ECO:0007669"/>
    <property type="project" value="InterPro"/>
</dbReference>
<protein>
    <submittedName>
        <fullName evidence="1">Uncharacterized protein</fullName>
    </submittedName>
</protein>
<accession>A0A834GNS4</accession>
<dbReference type="GO" id="GO:0006629">
    <property type="term" value="P:lipid metabolic process"/>
    <property type="evidence" value="ECO:0007669"/>
    <property type="project" value="InterPro"/>
</dbReference>
<dbReference type="Proteomes" id="UP000626092">
    <property type="component" value="Unassembled WGS sequence"/>
</dbReference>
<evidence type="ECO:0000313" key="2">
    <source>
        <dbReference type="Proteomes" id="UP000626092"/>
    </source>
</evidence>
<dbReference type="EMBL" id="WJXA01000007">
    <property type="protein sequence ID" value="KAF7139064.1"/>
    <property type="molecule type" value="Genomic_DNA"/>
</dbReference>
<dbReference type="AlphaFoldDB" id="A0A834GNS4"/>
<dbReference type="Pfam" id="PF26178">
    <property type="entry name" value="PI-PLC_cat"/>
    <property type="match status" value="1"/>
</dbReference>
<dbReference type="Gene3D" id="3.20.20.190">
    <property type="entry name" value="Phosphatidylinositol (PI) phosphodiesterase"/>
    <property type="match status" value="1"/>
</dbReference>